<feature type="region of interest" description="Disordered" evidence="1">
    <location>
        <begin position="1"/>
        <end position="20"/>
    </location>
</feature>
<proteinExistence type="predicted"/>
<evidence type="ECO:0000313" key="3">
    <source>
        <dbReference type="Proteomes" id="UP000800092"/>
    </source>
</evidence>
<evidence type="ECO:0000313" key="2">
    <source>
        <dbReference type="EMBL" id="KAF2228446.1"/>
    </source>
</evidence>
<evidence type="ECO:0000256" key="1">
    <source>
        <dbReference type="SAM" id="MobiDB-lite"/>
    </source>
</evidence>
<dbReference type="AlphaFoldDB" id="A0A6A6GRQ6"/>
<gene>
    <name evidence="2" type="ORF">EV356DRAFT_538093</name>
</gene>
<dbReference type="Proteomes" id="UP000800092">
    <property type="component" value="Unassembled WGS sequence"/>
</dbReference>
<name>A0A6A6GRQ6_VIRVR</name>
<sequence length="266" mass="29960">MSSPLSEELDGEQVTGMSIGGKAPHRWMIRDDREEEAILSYHTTGLDSDSEISCEPDQHRKMVIEGDEAGDDNNITASSTVADDRMEVAHNSEPVSGTQMTKRRKNKDNLMRAALSNYKELRRHCMPIVKAAAYKIVLTTHRVDFTPFFQNGFPVKTFFHAKVFDFGEDEECGAILYYEDQKVMLAQIFTTTSGYIDGILELMNTVSITTPPATSKPDYEHGWPHLIAALTRYFNEPPIEQGEMWILIYGLVDGNQAKPSFVVLET</sequence>
<organism evidence="2 3">
    <name type="scientific">Viridothelium virens</name>
    <name type="common">Speckled blister lichen</name>
    <name type="synonym">Trypethelium virens</name>
    <dbReference type="NCBI Taxonomy" id="1048519"/>
    <lineage>
        <taxon>Eukaryota</taxon>
        <taxon>Fungi</taxon>
        <taxon>Dikarya</taxon>
        <taxon>Ascomycota</taxon>
        <taxon>Pezizomycotina</taxon>
        <taxon>Dothideomycetes</taxon>
        <taxon>Dothideomycetes incertae sedis</taxon>
        <taxon>Trypetheliales</taxon>
        <taxon>Trypetheliaceae</taxon>
        <taxon>Viridothelium</taxon>
    </lineage>
</organism>
<accession>A0A6A6GRQ6</accession>
<protein>
    <submittedName>
        <fullName evidence="2">Uncharacterized protein</fullName>
    </submittedName>
</protein>
<reference evidence="2" key="1">
    <citation type="journal article" date="2020" name="Stud. Mycol.">
        <title>101 Dothideomycetes genomes: a test case for predicting lifestyles and emergence of pathogens.</title>
        <authorList>
            <person name="Haridas S."/>
            <person name="Albert R."/>
            <person name="Binder M."/>
            <person name="Bloem J."/>
            <person name="Labutti K."/>
            <person name="Salamov A."/>
            <person name="Andreopoulos B."/>
            <person name="Baker S."/>
            <person name="Barry K."/>
            <person name="Bills G."/>
            <person name="Bluhm B."/>
            <person name="Cannon C."/>
            <person name="Castanera R."/>
            <person name="Culley D."/>
            <person name="Daum C."/>
            <person name="Ezra D."/>
            <person name="Gonzalez J."/>
            <person name="Henrissat B."/>
            <person name="Kuo A."/>
            <person name="Liang C."/>
            <person name="Lipzen A."/>
            <person name="Lutzoni F."/>
            <person name="Magnuson J."/>
            <person name="Mondo S."/>
            <person name="Nolan M."/>
            <person name="Ohm R."/>
            <person name="Pangilinan J."/>
            <person name="Park H.-J."/>
            <person name="Ramirez L."/>
            <person name="Alfaro M."/>
            <person name="Sun H."/>
            <person name="Tritt A."/>
            <person name="Yoshinaga Y."/>
            <person name="Zwiers L.-H."/>
            <person name="Turgeon B."/>
            <person name="Goodwin S."/>
            <person name="Spatafora J."/>
            <person name="Crous P."/>
            <person name="Grigoriev I."/>
        </authorList>
    </citation>
    <scope>NUCLEOTIDE SEQUENCE</scope>
    <source>
        <strain evidence="2">Tuck. ex Michener</strain>
    </source>
</reference>
<dbReference type="EMBL" id="ML991943">
    <property type="protein sequence ID" value="KAF2228446.1"/>
    <property type="molecule type" value="Genomic_DNA"/>
</dbReference>
<keyword evidence="3" id="KW-1185">Reference proteome</keyword>